<gene>
    <name evidence="2" type="ORF">DHEL01_v203062</name>
</gene>
<dbReference type="Proteomes" id="UP000094444">
    <property type="component" value="Unassembled WGS sequence"/>
</dbReference>
<name>A0A2P5I7P6_DIAHE</name>
<dbReference type="AlphaFoldDB" id="A0A2P5I7P6"/>
<feature type="region of interest" description="Disordered" evidence="1">
    <location>
        <begin position="78"/>
        <end position="119"/>
    </location>
</feature>
<sequence>MRDDLLRYDERHRGEVPFFKDGNDIQDDDQSGLQGPTVLPQIFALPEGDRDARFRLVIDNVAKWLLEDILSAVADGLKRRELHPSPNDVRQDEQEPLLFLGDSLEPVPPPSRDPLSAGA</sequence>
<comment type="caution">
    <text evidence="2">The sequence shown here is derived from an EMBL/GenBank/DDBJ whole genome shotgun (WGS) entry which is preliminary data.</text>
</comment>
<accession>A0A2P5I7P6</accession>
<reference evidence="2" key="1">
    <citation type="submission" date="2017-09" db="EMBL/GenBank/DDBJ databases">
        <title>Polyketide synthases of a Diaporthe helianthi virulent isolate.</title>
        <authorList>
            <person name="Baroncelli R."/>
        </authorList>
    </citation>
    <scope>NUCLEOTIDE SEQUENCE [LARGE SCALE GENOMIC DNA]</scope>
    <source>
        <strain evidence="2">7/96</strain>
    </source>
</reference>
<dbReference type="OrthoDB" id="5304511at2759"/>
<keyword evidence="3" id="KW-1185">Reference proteome</keyword>
<evidence type="ECO:0000256" key="1">
    <source>
        <dbReference type="SAM" id="MobiDB-lite"/>
    </source>
</evidence>
<feature type="compositionally biased region" description="Basic and acidic residues" evidence="1">
    <location>
        <begin position="78"/>
        <end position="93"/>
    </location>
</feature>
<organism evidence="2 3">
    <name type="scientific">Diaporthe helianthi</name>
    <dbReference type="NCBI Taxonomy" id="158607"/>
    <lineage>
        <taxon>Eukaryota</taxon>
        <taxon>Fungi</taxon>
        <taxon>Dikarya</taxon>
        <taxon>Ascomycota</taxon>
        <taxon>Pezizomycotina</taxon>
        <taxon>Sordariomycetes</taxon>
        <taxon>Sordariomycetidae</taxon>
        <taxon>Diaporthales</taxon>
        <taxon>Diaporthaceae</taxon>
        <taxon>Diaporthe</taxon>
    </lineage>
</organism>
<evidence type="ECO:0000313" key="3">
    <source>
        <dbReference type="Proteomes" id="UP000094444"/>
    </source>
</evidence>
<dbReference type="InParanoid" id="A0A2P5I7P6"/>
<protein>
    <submittedName>
        <fullName evidence="2">Uncharacterized protein</fullName>
    </submittedName>
</protein>
<dbReference type="EMBL" id="MAVT02000178">
    <property type="protein sequence ID" value="POS78530.1"/>
    <property type="molecule type" value="Genomic_DNA"/>
</dbReference>
<evidence type="ECO:0000313" key="2">
    <source>
        <dbReference type="EMBL" id="POS78530.1"/>
    </source>
</evidence>
<proteinExistence type="predicted"/>